<dbReference type="PANTHER" id="PTHR30290">
    <property type="entry name" value="PERIPLASMIC BINDING COMPONENT OF ABC TRANSPORTER"/>
    <property type="match status" value="1"/>
</dbReference>
<dbReference type="PIRSF" id="PIRSF002741">
    <property type="entry name" value="MppA"/>
    <property type="match status" value="1"/>
</dbReference>
<dbReference type="Proteomes" id="UP000823883">
    <property type="component" value="Unassembled WGS sequence"/>
</dbReference>
<evidence type="ECO:0000256" key="5">
    <source>
        <dbReference type="SAM" id="MobiDB-lite"/>
    </source>
</evidence>
<dbReference type="GO" id="GO:1904680">
    <property type="term" value="F:peptide transmembrane transporter activity"/>
    <property type="evidence" value="ECO:0007669"/>
    <property type="project" value="TreeGrafter"/>
</dbReference>
<dbReference type="PROSITE" id="PS01040">
    <property type="entry name" value="SBP_BACTERIAL_5"/>
    <property type="match status" value="1"/>
</dbReference>
<dbReference type="EMBL" id="DWWL01000078">
    <property type="protein sequence ID" value="HJC48763.1"/>
    <property type="molecule type" value="Genomic_DNA"/>
</dbReference>
<dbReference type="PROSITE" id="PS51257">
    <property type="entry name" value="PROKAR_LIPOPROTEIN"/>
    <property type="match status" value="1"/>
</dbReference>
<evidence type="ECO:0000256" key="3">
    <source>
        <dbReference type="ARBA" id="ARBA00022448"/>
    </source>
</evidence>
<gene>
    <name evidence="7" type="ORF">IAA04_12015</name>
</gene>
<evidence type="ECO:0000256" key="1">
    <source>
        <dbReference type="ARBA" id="ARBA00004193"/>
    </source>
</evidence>
<dbReference type="GO" id="GO:0015833">
    <property type="term" value="P:peptide transport"/>
    <property type="evidence" value="ECO:0007669"/>
    <property type="project" value="TreeGrafter"/>
</dbReference>
<dbReference type="InterPro" id="IPR039424">
    <property type="entry name" value="SBP_5"/>
</dbReference>
<feature type="domain" description="Solute-binding protein family 5" evidence="6">
    <location>
        <begin position="120"/>
        <end position="469"/>
    </location>
</feature>
<dbReference type="GO" id="GO:0042597">
    <property type="term" value="C:periplasmic space"/>
    <property type="evidence" value="ECO:0007669"/>
    <property type="project" value="UniProtKB-ARBA"/>
</dbReference>
<name>A0A9D2T6E9_9FIRM</name>
<dbReference type="SUPFAM" id="SSF53850">
    <property type="entry name" value="Periplasmic binding protein-like II"/>
    <property type="match status" value="1"/>
</dbReference>
<feature type="region of interest" description="Disordered" evidence="5">
    <location>
        <begin position="37"/>
        <end position="72"/>
    </location>
</feature>
<organism evidence="7 8">
    <name type="scientific">Candidatus Lachnoclostridium pullistercoris</name>
    <dbReference type="NCBI Taxonomy" id="2838632"/>
    <lineage>
        <taxon>Bacteria</taxon>
        <taxon>Bacillati</taxon>
        <taxon>Bacillota</taxon>
        <taxon>Clostridia</taxon>
        <taxon>Lachnospirales</taxon>
        <taxon>Lachnospiraceae</taxon>
    </lineage>
</organism>
<reference evidence="7" key="2">
    <citation type="submission" date="2021-04" db="EMBL/GenBank/DDBJ databases">
        <authorList>
            <person name="Gilroy R."/>
        </authorList>
    </citation>
    <scope>NUCLEOTIDE SEQUENCE</scope>
    <source>
        <strain evidence="7">CHK183-5548</strain>
    </source>
</reference>
<evidence type="ECO:0000259" key="6">
    <source>
        <dbReference type="Pfam" id="PF00496"/>
    </source>
</evidence>
<dbReference type="Pfam" id="PF00496">
    <property type="entry name" value="SBP_bac_5"/>
    <property type="match status" value="1"/>
</dbReference>
<keyword evidence="4" id="KW-0732">Signal</keyword>
<dbReference type="InterPro" id="IPR030678">
    <property type="entry name" value="Peptide/Ni-bd"/>
</dbReference>
<evidence type="ECO:0000256" key="2">
    <source>
        <dbReference type="ARBA" id="ARBA00005695"/>
    </source>
</evidence>
<dbReference type="CDD" id="cd08518">
    <property type="entry name" value="PBP2_NikA_DppA_OppA_like_19"/>
    <property type="match status" value="1"/>
</dbReference>
<evidence type="ECO:0000313" key="8">
    <source>
        <dbReference type="Proteomes" id="UP000823883"/>
    </source>
</evidence>
<dbReference type="AlphaFoldDB" id="A0A9D2T6E9"/>
<comment type="caution">
    <text evidence="7">The sequence shown here is derived from an EMBL/GenBank/DDBJ whole genome shotgun (WGS) entry which is preliminary data.</text>
</comment>
<evidence type="ECO:0000313" key="7">
    <source>
        <dbReference type="EMBL" id="HJC48763.1"/>
    </source>
</evidence>
<keyword evidence="3" id="KW-0813">Transport</keyword>
<reference evidence="7" key="1">
    <citation type="journal article" date="2021" name="PeerJ">
        <title>Extensive microbial diversity within the chicken gut microbiome revealed by metagenomics and culture.</title>
        <authorList>
            <person name="Gilroy R."/>
            <person name="Ravi A."/>
            <person name="Getino M."/>
            <person name="Pursley I."/>
            <person name="Horton D.L."/>
            <person name="Alikhan N.F."/>
            <person name="Baker D."/>
            <person name="Gharbi K."/>
            <person name="Hall N."/>
            <person name="Watson M."/>
            <person name="Adriaenssens E.M."/>
            <person name="Foster-Nyarko E."/>
            <person name="Jarju S."/>
            <person name="Secka A."/>
            <person name="Antonio M."/>
            <person name="Oren A."/>
            <person name="Chaudhuri R.R."/>
            <person name="La Ragione R."/>
            <person name="Hildebrand F."/>
            <person name="Pallen M.J."/>
        </authorList>
    </citation>
    <scope>NUCLEOTIDE SEQUENCE</scope>
    <source>
        <strain evidence="7">CHK183-5548</strain>
    </source>
</reference>
<dbReference type="InterPro" id="IPR023765">
    <property type="entry name" value="SBP_5_CS"/>
</dbReference>
<dbReference type="GO" id="GO:0043190">
    <property type="term" value="C:ATP-binding cassette (ABC) transporter complex"/>
    <property type="evidence" value="ECO:0007669"/>
    <property type="project" value="InterPro"/>
</dbReference>
<comment type="subcellular location">
    <subcellularLocation>
        <location evidence="1">Cell membrane</location>
        <topology evidence="1">Lipid-anchor</topology>
    </subcellularLocation>
</comment>
<dbReference type="Gene3D" id="3.10.105.10">
    <property type="entry name" value="Dipeptide-binding Protein, Domain 3"/>
    <property type="match status" value="1"/>
</dbReference>
<dbReference type="PANTHER" id="PTHR30290:SF9">
    <property type="entry name" value="OLIGOPEPTIDE-BINDING PROTEIN APPA"/>
    <property type="match status" value="1"/>
</dbReference>
<feature type="compositionally biased region" description="Low complexity" evidence="5">
    <location>
        <begin position="40"/>
        <end position="51"/>
    </location>
</feature>
<accession>A0A9D2T6E9</accession>
<proteinExistence type="inferred from homology"/>
<sequence>MRRNLAEKRRTGRRGMAALLCLTVLGTGLYGCGSGNQTQSGEETAGALSGSEGEEGGDLSGRPGGSRGTGDKESVVVVMGPTSEPEAGFDPAYGWGAGEHVHEPLIQSTLTVTTADLEIGYDLATDMQVSDDGLTWTVDIRDDVNFTDGEPLTAEDVAFTYNTLRDTSSVNDFTMLREAVAVDGDTVEFHMNRPYSIWPYTMAIVGIVPEHAYGPDYGQHPIGSGRYMLKQWDRGQQVIFEANPDYYGEAPKMKQVTVLFMEEDAAFAAVMAGQADVAYTAAAYSDQTVDGYELLNFETVDNRGFNLPAIPSGTEDENGVPLGNDFTSDVRVRRAINIGIDREEMIQNVLYGYGTAAYSVCTKMPWDNEDARVEYDPDEAGRLLNEAGWIMGADGFREKDGKRAGFTLMYSAGDSVRQALSEDTANQLKELGIDVTVEGVGWDVAYDRAQSTPMMWGWGAHTPMEFYNIYHTAPGGEYARYSPYRNETVDAYMDAALASSDLEESYDLWKLAQWDGETGVTQDGDIPWIWLVNIDHLYWSREGLKIAEQKLHPHGHGWSIVNNVDQWSWE</sequence>
<evidence type="ECO:0000256" key="4">
    <source>
        <dbReference type="ARBA" id="ARBA00022729"/>
    </source>
</evidence>
<protein>
    <submittedName>
        <fullName evidence="7">ABC transporter substrate-binding protein</fullName>
    </submittedName>
</protein>
<dbReference type="Gene3D" id="3.40.190.10">
    <property type="entry name" value="Periplasmic binding protein-like II"/>
    <property type="match status" value="1"/>
</dbReference>
<feature type="compositionally biased region" description="Gly residues" evidence="5">
    <location>
        <begin position="58"/>
        <end position="68"/>
    </location>
</feature>
<comment type="similarity">
    <text evidence="2">Belongs to the bacterial solute-binding protein 5 family.</text>
</comment>
<dbReference type="InterPro" id="IPR000914">
    <property type="entry name" value="SBP_5_dom"/>
</dbReference>